<feature type="region of interest" description="Disordered" evidence="1">
    <location>
        <begin position="284"/>
        <end position="308"/>
    </location>
</feature>
<evidence type="ECO:0000313" key="3">
    <source>
        <dbReference type="Proteomes" id="UP000054144"/>
    </source>
</evidence>
<protein>
    <recommendedName>
        <fullName evidence="4">CCHC-type domain-containing protein</fullName>
    </recommendedName>
</protein>
<evidence type="ECO:0000313" key="2">
    <source>
        <dbReference type="EMBL" id="KIY46894.1"/>
    </source>
</evidence>
<name>A0A0D7A936_9AGAR</name>
<keyword evidence="3" id="KW-1185">Reference proteome</keyword>
<sequence length="526" mass="55684">MTTSSARTISPNEGGMVKIEDVSTLVSKIMEGMGLPPNRGGQYPAAFAQQQQPPPAAPNAYAAPLQANPGQPAFAVQQVAPQAGYQYQPPVANQYAYQAPVLENANAPVGGHMPPPNGLLPHLALYNAAPRPRPGPKHPCNFCGGTDHFINNCEVCRRYLMGGRCTRSREGCIVLPSGGAIQCFTPGNTLQEKLDWYHQTNPGQLIQPLEADVQPPPGLPALPQAVNAAPPQAGPAQQLVLALADKAAENSPPVDIFDMAGQDAQTDATIEAIRREINMLDTEKAGKGSKKVRFEADPSKARDGKAVKKPDLVAEEDDPSLEAYPPLIAPPAIGTSGPVKILQCTKPAAIVSAPRVVTDDGTLIEKQDPAYRLVSGLNGAEALESVTRAMLEERISISQGELLAIAPDLHRQIREIVAMCHVATMSQAPRVIGNPPTESTTEPAAPVLLQADKGAGKETFIGDASSTDPIVAHYARNTGPPAPIPEPFYTGADFVAIRTVLPTVNNREEVESILDHGSQIVAQQLS</sequence>
<evidence type="ECO:0000256" key="1">
    <source>
        <dbReference type="SAM" id="MobiDB-lite"/>
    </source>
</evidence>
<reference evidence="2 3" key="1">
    <citation type="journal article" date="2015" name="Fungal Genet. Biol.">
        <title>Evolution of novel wood decay mechanisms in Agaricales revealed by the genome sequences of Fistulina hepatica and Cylindrobasidium torrendii.</title>
        <authorList>
            <person name="Floudas D."/>
            <person name="Held B.W."/>
            <person name="Riley R."/>
            <person name="Nagy L.G."/>
            <person name="Koehler G."/>
            <person name="Ransdell A.S."/>
            <person name="Younus H."/>
            <person name="Chow J."/>
            <person name="Chiniquy J."/>
            <person name="Lipzen A."/>
            <person name="Tritt A."/>
            <person name="Sun H."/>
            <person name="Haridas S."/>
            <person name="LaButti K."/>
            <person name="Ohm R.A."/>
            <person name="Kues U."/>
            <person name="Blanchette R.A."/>
            <person name="Grigoriev I.V."/>
            <person name="Minto R.E."/>
            <person name="Hibbett D.S."/>
        </authorList>
    </citation>
    <scope>NUCLEOTIDE SEQUENCE [LARGE SCALE GENOMIC DNA]</scope>
    <source>
        <strain evidence="2 3">ATCC 64428</strain>
    </source>
</reference>
<dbReference type="AlphaFoldDB" id="A0A0D7A936"/>
<accession>A0A0D7A936</accession>
<gene>
    <name evidence="2" type="ORF">FISHEDRAFT_75160</name>
</gene>
<organism evidence="2 3">
    <name type="scientific">Fistulina hepatica ATCC 64428</name>
    <dbReference type="NCBI Taxonomy" id="1128425"/>
    <lineage>
        <taxon>Eukaryota</taxon>
        <taxon>Fungi</taxon>
        <taxon>Dikarya</taxon>
        <taxon>Basidiomycota</taxon>
        <taxon>Agaricomycotina</taxon>
        <taxon>Agaricomycetes</taxon>
        <taxon>Agaricomycetidae</taxon>
        <taxon>Agaricales</taxon>
        <taxon>Fistulinaceae</taxon>
        <taxon>Fistulina</taxon>
    </lineage>
</organism>
<dbReference type="OrthoDB" id="3252634at2759"/>
<evidence type="ECO:0008006" key="4">
    <source>
        <dbReference type="Google" id="ProtNLM"/>
    </source>
</evidence>
<proteinExistence type="predicted"/>
<dbReference type="EMBL" id="KN882020">
    <property type="protein sequence ID" value="KIY46894.1"/>
    <property type="molecule type" value="Genomic_DNA"/>
</dbReference>
<dbReference type="Proteomes" id="UP000054144">
    <property type="component" value="Unassembled WGS sequence"/>
</dbReference>